<evidence type="ECO:0000256" key="5">
    <source>
        <dbReference type="ARBA" id="ARBA00022844"/>
    </source>
</evidence>
<reference evidence="8" key="1">
    <citation type="submission" date="2016-02" db="EMBL/GenBank/DDBJ databases">
        <title>Molecular characterization of a viral complex in Opuntia ficus-indica from Mexico.</title>
        <authorList>
            <person name="Salgado Ortiz H."/>
            <person name="De La Torre Almaraz R."/>
            <person name="Campos Contreras J.E."/>
            <person name="Padilla Noriega L."/>
        </authorList>
    </citation>
    <scope>NUCLEOTIDE SEQUENCE</scope>
    <source>
        <strain evidence="8">4 NopH</strain>
    </source>
</reference>
<name>A0A173G3G5_9VIRU</name>
<evidence type="ECO:0000256" key="1">
    <source>
        <dbReference type="ARBA" id="ARBA00004032"/>
    </source>
</evidence>
<dbReference type="InterPro" id="IPR000052">
    <property type="entry name" value="Pltvir_coat"/>
</dbReference>
<comment type="function">
    <text evidence="1">Required for genome encapsidation. Forms ribonucleoprotein complexes along with TGB1 helicase and viral RNA.</text>
</comment>
<dbReference type="Pfam" id="PF00286">
    <property type="entry name" value="Flexi_CP"/>
    <property type="match status" value="1"/>
</dbReference>
<dbReference type="EMBL" id="KU854938">
    <property type="protein sequence ID" value="ANH10876.1"/>
    <property type="molecule type" value="Genomic_RNA"/>
</dbReference>
<keyword evidence="3" id="KW-1139">Helical capsid protein</keyword>
<proteinExistence type="predicted"/>
<organism evidence="8">
    <name type="scientific">Opuntia virus X</name>
    <dbReference type="NCBI Taxonomy" id="253702"/>
    <lineage>
        <taxon>Viruses</taxon>
        <taxon>Riboviria</taxon>
        <taxon>Orthornavirae</taxon>
        <taxon>Kitrinoviricota</taxon>
        <taxon>Alsuviricetes</taxon>
        <taxon>Tymovirales</taxon>
        <taxon>Alphaflexiviridae</taxon>
        <taxon>Potexvirus</taxon>
        <taxon>Potexvirus ecsopuntiae</taxon>
    </lineage>
</organism>
<evidence type="ECO:0000256" key="2">
    <source>
        <dbReference type="ARBA" id="ARBA00004328"/>
    </source>
</evidence>
<keyword evidence="4 8" id="KW-0167">Capsid protein</keyword>
<evidence type="ECO:0000313" key="8">
    <source>
        <dbReference type="EMBL" id="ANH10876.1"/>
    </source>
</evidence>
<dbReference type="GO" id="GO:0005198">
    <property type="term" value="F:structural molecule activity"/>
    <property type="evidence" value="ECO:0007669"/>
    <property type="project" value="InterPro"/>
</dbReference>
<sequence>MGSTPQTSSISVQSSFARNPINTRSWRFDSLTTVQINSPSLTVTSSLLPSTHALQAIANAFTSLGSSPAQVTNLALDLVNYCYDNGSSPETLFRGNSFIGVPFSKLASIFSEHATLRQFARYFAPLIWNARISLNKPPAAWEAWHYNEVERFAAFDFFDGFLNSAALMPKDGLIRKPTRAEINASQTNRNVHLFENKTQKSKYLSNSALVTKGIADSEGPRVQFLPGPE</sequence>
<dbReference type="GO" id="GO:1990904">
    <property type="term" value="C:ribonucleoprotein complex"/>
    <property type="evidence" value="ECO:0007669"/>
    <property type="project" value="UniProtKB-KW"/>
</dbReference>
<evidence type="ECO:0000256" key="6">
    <source>
        <dbReference type="ARBA" id="ARBA00023274"/>
    </source>
</evidence>
<dbReference type="GO" id="GO:0019029">
    <property type="term" value="C:helical viral capsid"/>
    <property type="evidence" value="ECO:0007669"/>
    <property type="project" value="UniProtKB-KW"/>
</dbReference>
<comment type="subcellular location">
    <subcellularLocation>
        <location evidence="2">Virion</location>
    </subcellularLocation>
</comment>
<protein>
    <submittedName>
        <fullName evidence="8">Coat protein</fullName>
    </submittedName>
</protein>
<evidence type="ECO:0000259" key="7">
    <source>
        <dbReference type="Pfam" id="PF00286"/>
    </source>
</evidence>
<keyword evidence="5" id="KW-0946">Virion</keyword>
<keyword evidence="6" id="KW-0687">Ribonucleoprotein</keyword>
<dbReference type="PRINTS" id="PR00232">
    <property type="entry name" value="POTXCARLCOAT"/>
</dbReference>
<evidence type="ECO:0000256" key="3">
    <source>
        <dbReference type="ARBA" id="ARBA00022497"/>
    </source>
</evidence>
<evidence type="ECO:0000256" key="4">
    <source>
        <dbReference type="ARBA" id="ARBA00022561"/>
    </source>
</evidence>
<gene>
    <name evidence="8" type="primary">CP</name>
</gene>
<accession>A0A173G3G5</accession>
<feature type="domain" description="Potexviruses and carlaviruses coat protein" evidence="7">
    <location>
        <begin position="52"/>
        <end position="181"/>
    </location>
</feature>